<reference evidence="3 4" key="1">
    <citation type="submission" date="2017-10" db="EMBL/GenBank/DDBJ databases">
        <title>Draft genome of Longibacter Salinarum.</title>
        <authorList>
            <person name="Goh K.M."/>
            <person name="Shamsir M.S."/>
            <person name="Lim S.W."/>
        </authorList>
    </citation>
    <scope>NUCLEOTIDE SEQUENCE [LARGE SCALE GENOMIC DNA]</scope>
    <source>
        <strain evidence="3 4">KCTC 52045</strain>
    </source>
</reference>
<name>A0A2A8D2G5_9BACT</name>
<dbReference type="EMBL" id="PDEQ01000001">
    <property type="protein sequence ID" value="PEN15129.1"/>
    <property type="molecule type" value="Genomic_DNA"/>
</dbReference>
<dbReference type="PANTHER" id="PTHR35335">
    <property type="entry name" value="UPF0716 PROTEIN FXSA"/>
    <property type="match status" value="1"/>
</dbReference>
<keyword evidence="2" id="KW-0472">Membrane</keyword>
<feature type="transmembrane region" description="Helical" evidence="2">
    <location>
        <begin position="27"/>
        <end position="47"/>
    </location>
</feature>
<gene>
    <name evidence="3" type="ORF">CRI94_02235</name>
</gene>
<keyword evidence="4" id="KW-1185">Reference proteome</keyword>
<accession>A0A2A8D2G5</accession>
<evidence type="ECO:0008006" key="5">
    <source>
        <dbReference type="Google" id="ProtNLM"/>
    </source>
</evidence>
<evidence type="ECO:0000256" key="2">
    <source>
        <dbReference type="SAM" id="Phobius"/>
    </source>
</evidence>
<organism evidence="3 4">
    <name type="scientific">Longibacter salinarum</name>
    <dbReference type="NCBI Taxonomy" id="1850348"/>
    <lineage>
        <taxon>Bacteria</taxon>
        <taxon>Pseudomonadati</taxon>
        <taxon>Rhodothermota</taxon>
        <taxon>Rhodothermia</taxon>
        <taxon>Rhodothermales</taxon>
        <taxon>Salisaetaceae</taxon>
        <taxon>Longibacter</taxon>
    </lineage>
</organism>
<dbReference type="GO" id="GO:0016020">
    <property type="term" value="C:membrane"/>
    <property type="evidence" value="ECO:0007669"/>
    <property type="project" value="InterPro"/>
</dbReference>
<feature type="compositionally biased region" description="Gly residues" evidence="1">
    <location>
        <begin position="135"/>
        <end position="158"/>
    </location>
</feature>
<proteinExistence type="predicted"/>
<dbReference type="PANTHER" id="PTHR35335:SF1">
    <property type="entry name" value="UPF0716 PROTEIN FXSA"/>
    <property type="match status" value="1"/>
</dbReference>
<sequence>MLARLVVLFLVTPAVELALLLKVGQLIGFWETVGIIVATGIAGSFLAKREGVSAWQRLNRSLARGGLPGKELLDGVIILIAGALLITPGVLTDIVGFMGLLPPSRALIRKLIMKRVQKKMEDGSLNMQFGFFGGVPSGGRGGTPDGPSGPAGGPGGNPAGDSGPSPRPNGPKPSERKREREPGWEGTPRQRPGHIEESGESSS</sequence>
<dbReference type="Pfam" id="PF04186">
    <property type="entry name" value="FxsA"/>
    <property type="match status" value="1"/>
</dbReference>
<dbReference type="Proteomes" id="UP000220102">
    <property type="component" value="Unassembled WGS sequence"/>
</dbReference>
<dbReference type="RefSeq" id="WP_098074028.1">
    <property type="nucleotide sequence ID" value="NZ_PDEQ01000001.1"/>
</dbReference>
<dbReference type="AlphaFoldDB" id="A0A2A8D2G5"/>
<evidence type="ECO:0000313" key="4">
    <source>
        <dbReference type="Proteomes" id="UP000220102"/>
    </source>
</evidence>
<feature type="compositionally biased region" description="Basic and acidic residues" evidence="1">
    <location>
        <begin position="173"/>
        <end position="183"/>
    </location>
</feature>
<evidence type="ECO:0000313" key="3">
    <source>
        <dbReference type="EMBL" id="PEN15129.1"/>
    </source>
</evidence>
<evidence type="ECO:0000256" key="1">
    <source>
        <dbReference type="SAM" id="MobiDB-lite"/>
    </source>
</evidence>
<dbReference type="InterPro" id="IPR007313">
    <property type="entry name" value="FxsA"/>
</dbReference>
<feature type="region of interest" description="Disordered" evidence="1">
    <location>
        <begin position="135"/>
        <end position="203"/>
    </location>
</feature>
<keyword evidence="2" id="KW-1133">Transmembrane helix</keyword>
<protein>
    <recommendedName>
        <fullName evidence="5">Exlusion protein FxsA</fullName>
    </recommendedName>
</protein>
<dbReference type="OrthoDB" id="9792788at2"/>
<keyword evidence="2" id="KW-0812">Transmembrane</keyword>
<comment type="caution">
    <text evidence="3">The sequence shown here is derived from an EMBL/GenBank/DDBJ whole genome shotgun (WGS) entry which is preliminary data.</text>
</comment>
<feature type="transmembrane region" description="Helical" evidence="2">
    <location>
        <begin position="76"/>
        <end position="101"/>
    </location>
</feature>
<dbReference type="NCBIfam" id="NF008528">
    <property type="entry name" value="PRK11463.1-2"/>
    <property type="match status" value="1"/>
</dbReference>